<evidence type="ECO:0000256" key="2">
    <source>
        <dbReference type="ARBA" id="ARBA00023157"/>
    </source>
</evidence>
<dbReference type="PANTHER" id="PTHR42535:SF2">
    <property type="entry name" value="CHROMOSOME UNDETERMINED SCAFFOLD_146, WHOLE GENOME SHOTGUN SEQUENCE"/>
    <property type="match status" value="1"/>
</dbReference>
<proteinExistence type="predicted"/>
<reference evidence="4 5" key="1">
    <citation type="journal article" date="2016" name="Nat. Commun.">
        <title>Thousands of microbial genomes shed light on interconnected biogeochemical processes in an aquifer system.</title>
        <authorList>
            <person name="Anantharaman K."/>
            <person name="Brown C.T."/>
            <person name="Hug L.A."/>
            <person name="Sharon I."/>
            <person name="Castelle C.J."/>
            <person name="Probst A.J."/>
            <person name="Thomas B.C."/>
            <person name="Singh A."/>
            <person name="Wilkins M.J."/>
            <person name="Karaoz U."/>
            <person name="Brodie E.L."/>
            <person name="Williams K.H."/>
            <person name="Hubbard S.S."/>
            <person name="Banfield J.F."/>
        </authorList>
    </citation>
    <scope>NUCLEOTIDE SEQUENCE [LARGE SCALE GENOMIC DNA]</scope>
</reference>
<dbReference type="InterPro" id="IPR013320">
    <property type="entry name" value="ConA-like_dom_sf"/>
</dbReference>
<dbReference type="Gene3D" id="2.60.120.200">
    <property type="match status" value="4"/>
</dbReference>
<name>A0A1G2M415_9BACT</name>
<organism evidence="4 5">
    <name type="scientific">Candidatus Taylorbacteria bacterium RIFCSPHIGHO2_01_FULL_46_22b</name>
    <dbReference type="NCBI Taxonomy" id="1802301"/>
    <lineage>
        <taxon>Bacteria</taxon>
        <taxon>Candidatus Tayloriibacteriota</taxon>
    </lineage>
</organism>
<protein>
    <recommendedName>
        <fullName evidence="3">LamG-like jellyroll fold domain-containing protein</fullName>
    </recommendedName>
</protein>
<keyword evidence="2" id="KW-1015">Disulfide bond</keyword>
<evidence type="ECO:0000313" key="5">
    <source>
        <dbReference type="Proteomes" id="UP000178873"/>
    </source>
</evidence>
<comment type="caution">
    <text evidence="4">The sequence shown here is derived from an EMBL/GenBank/DDBJ whole genome shotgun (WGS) entry which is preliminary data.</text>
</comment>
<sequence>MAEEKIQLSRSRMRKKILSVVFLLILNSILLIPYSVSAGTLNKPSNLLVLNTGLVGWWTMDGKNTINNISDSSGQGNTGYLFGQISTTTSLGKIGQAVNFDGVDDYVSVSSGSMLVTSDDWTASTWIRSTGNAGNYRVAFANGDAVGGGGGRAGFQMGITSSQKFFVATIVGADSEEETLSLSSASLDTWYHLVVRKSGTDSSVYVNGVLDKSATLSSATMDNTGNDLNTLIGVASGNSDPWNGSIDDVRIYNRVLTSTEIRQLYNMGAASKSNISPTASSTPTTSGLTGYWKMDNQNLISNVADSSGQGNTGYLVLGAGGTTATTTVTGRPGQALSFDGNDDEVRISGPALTGAHSVSMWIYPTADPSGCASNACALFALRNTAGFVWVDSNQIGYFGNFVTDAISGSLSLNTWYHIVATVDSGGNSTLYINNAIVDTGTNFPAYTPDVIGGDDVNNQTFTGSIDEVRVYNRVLSAAEIRGLYAYGAFGHSSNLSQKPLTNGLVGYWTFDGKDTDWSTRTFNDVSGNNNLGTTTTLTQSSAVLGKIGQAMNFDGADDYVDAGTISSLAGVNKATISSWAYRSSASNIISLGESPTTNARYRFGYQWYSDDNIYCVAENGTLAYNHVAGHAETGWHHILVAYDGTLSNNDRCQIYFDGVLQTMTSDGHTLATSLASGGDQYPFEIGRQYADPEAYSTGRIDDVRVYNRALSSTEIRQLYNMGATTKVNASPVVTSGIGLNRGLVGYWTFDGKNMIQNVADSSGQGNTGYLLDQISTTTVVGKIGQAVLFDDATYVTADDSTSLDITGTITMVAWIKPTSSHQGQVITKYNLQSVNMPWDIQVWDDNLIYTAVKTNNGFVEVPSSGAITYGQWLHVVTVYDGTNIILYLNGVEDNSLPQTGTIETNDFDLEIGGASGNGTDFIGSLDDVRIYNRALSATEILQLYNLGR</sequence>
<evidence type="ECO:0000313" key="4">
    <source>
        <dbReference type="EMBL" id="OHA17849.1"/>
    </source>
</evidence>
<dbReference type="SMART" id="SM00560">
    <property type="entry name" value="LamGL"/>
    <property type="match status" value="3"/>
</dbReference>
<feature type="domain" description="LamG-like jellyroll fold" evidence="3">
    <location>
        <begin position="572"/>
        <end position="713"/>
    </location>
</feature>
<dbReference type="EMBL" id="MHRF01000012">
    <property type="protein sequence ID" value="OHA17849.1"/>
    <property type="molecule type" value="Genomic_DNA"/>
</dbReference>
<evidence type="ECO:0000256" key="1">
    <source>
        <dbReference type="ARBA" id="ARBA00022729"/>
    </source>
</evidence>
<accession>A0A1G2M415</accession>
<dbReference type="Proteomes" id="UP000178873">
    <property type="component" value="Unassembled WGS sequence"/>
</dbReference>
<evidence type="ECO:0000259" key="3">
    <source>
        <dbReference type="SMART" id="SM00560"/>
    </source>
</evidence>
<feature type="domain" description="LamG-like jellyroll fold" evidence="3">
    <location>
        <begin position="354"/>
        <end position="478"/>
    </location>
</feature>
<dbReference type="PANTHER" id="PTHR42535">
    <property type="entry name" value="OOKINETE PROTEIN, PUTATIVE-RELATED"/>
    <property type="match status" value="1"/>
</dbReference>
<gene>
    <name evidence="4" type="ORF">A2664_00085</name>
</gene>
<dbReference type="Pfam" id="PF13385">
    <property type="entry name" value="Laminin_G_3"/>
    <property type="match status" value="4"/>
</dbReference>
<keyword evidence="1" id="KW-0732">Signal</keyword>
<dbReference type="SUPFAM" id="SSF49899">
    <property type="entry name" value="Concanavalin A-like lectins/glucanases"/>
    <property type="match status" value="4"/>
</dbReference>
<dbReference type="InterPro" id="IPR006558">
    <property type="entry name" value="LamG-like"/>
</dbReference>
<dbReference type="STRING" id="1802301.A2664_00085"/>
<dbReference type="AlphaFoldDB" id="A0A1G2M415"/>
<feature type="domain" description="LamG-like jellyroll fold" evidence="3">
    <location>
        <begin position="807"/>
        <end position="938"/>
    </location>
</feature>